<keyword evidence="2" id="KW-1185">Reference proteome</keyword>
<comment type="caution">
    <text evidence="1">The sequence shown here is derived from an EMBL/GenBank/DDBJ whole genome shotgun (WGS) entry which is preliminary data.</text>
</comment>
<evidence type="ECO:0000313" key="1">
    <source>
        <dbReference type="EMBL" id="GAA3597786.1"/>
    </source>
</evidence>
<reference evidence="2" key="1">
    <citation type="journal article" date="2019" name="Int. J. Syst. Evol. Microbiol.">
        <title>The Global Catalogue of Microorganisms (GCM) 10K type strain sequencing project: providing services to taxonomists for standard genome sequencing and annotation.</title>
        <authorList>
            <consortium name="The Broad Institute Genomics Platform"/>
            <consortium name="The Broad Institute Genome Sequencing Center for Infectious Disease"/>
            <person name="Wu L."/>
            <person name="Ma J."/>
        </authorList>
    </citation>
    <scope>NUCLEOTIDE SEQUENCE [LARGE SCALE GENOMIC DNA]</scope>
    <source>
        <strain evidence="2">JCM 16902</strain>
    </source>
</reference>
<evidence type="ECO:0000313" key="2">
    <source>
        <dbReference type="Proteomes" id="UP001501074"/>
    </source>
</evidence>
<accession>A0ABP6Z7Y3</accession>
<proteinExistence type="predicted"/>
<gene>
    <name evidence="1" type="ORF">GCM10022223_11220</name>
</gene>
<name>A0ABP6Z7Y3_9ACTN</name>
<dbReference type="EMBL" id="BAAAZO010000002">
    <property type="protein sequence ID" value="GAA3597786.1"/>
    <property type="molecule type" value="Genomic_DNA"/>
</dbReference>
<dbReference type="RefSeq" id="WP_231485875.1">
    <property type="nucleotide sequence ID" value="NZ_BAAAZO010000002.1"/>
</dbReference>
<dbReference type="Proteomes" id="UP001501074">
    <property type="component" value="Unassembled WGS sequence"/>
</dbReference>
<protein>
    <submittedName>
        <fullName evidence="1">Uncharacterized protein</fullName>
    </submittedName>
</protein>
<sequence length="345" mass="37767">MTSVPDDSATGTHVRTEREDHIDGAWDNRVRATEIAVQTGSPHYLAHFSHARFDFAADGLDRSPSSDHWPDRSPERRLKDFRRSSGRVVHAARTLDTRTESFRTGPLIRLVVQTEGGAVFCDAVVLQQYVVGISISALSGPGSEEGALPGAAAVHDGDLATGALAEELRRQVRLTPQNVGGNLKDALQRSSPTIEAFENTSAAMDLADPSGESVESLCKRAVTGTELHFVAFFDDQTCQLFADQFDEPAVRELSIDLSSRARRRMYLELGTQVPDRAGELGRAVQALVPGEVQRVVLDVERGAIYVYRLEGRRFLLGVTLDQEVVGTADRLMASLARRCRAKLKD</sequence>
<organism evidence="1 2">
    <name type="scientific">Kineosporia mesophila</name>
    <dbReference type="NCBI Taxonomy" id="566012"/>
    <lineage>
        <taxon>Bacteria</taxon>
        <taxon>Bacillati</taxon>
        <taxon>Actinomycetota</taxon>
        <taxon>Actinomycetes</taxon>
        <taxon>Kineosporiales</taxon>
        <taxon>Kineosporiaceae</taxon>
        <taxon>Kineosporia</taxon>
    </lineage>
</organism>